<dbReference type="EC" id="2.4.1.109" evidence="1"/>
<evidence type="ECO:0000313" key="2">
    <source>
        <dbReference type="Proteomes" id="UP001140234"/>
    </source>
</evidence>
<comment type="caution">
    <text evidence="1">The sequence shown here is derived from an EMBL/GenBank/DDBJ whole genome shotgun (WGS) entry which is preliminary data.</text>
</comment>
<gene>
    <name evidence="1" type="primary">PMT2_5</name>
    <name evidence="1" type="ORF">IWQ57_003268</name>
</gene>
<evidence type="ECO:0000313" key="1">
    <source>
        <dbReference type="EMBL" id="KAJ2769060.1"/>
    </source>
</evidence>
<name>A0ACC1JWV8_9FUNG</name>
<proteinExistence type="predicted"/>
<dbReference type="Proteomes" id="UP001140234">
    <property type="component" value="Unassembled WGS sequence"/>
</dbReference>
<accession>A0ACC1JWV8</accession>
<protein>
    <submittedName>
        <fullName evidence="1">Protein O-mannosyltransferase 2</fullName>
        <ecNumber evidence="1">2.4.1.109</ecNumber>
    </submittedName>
</protein>
<keyword evidence="2" id="KW-1185">Reference proteome</keyword>
<sequence>MDWEDIGMHWNARVVTLIFLPLIVYTLCFAVHFRLLNRSGTGDYKMSANFQAQLKGNRLNAQPYDVAFGSHAELRAVYDGPGLLHSHYHRYPGGSKQQQVTCFPHKDPNNVWQLRHSSARDAGHSTNYTLAPIEFISDGDVVQLVHNETGATIQASAQFMAPLTTHHFEVAASNTTGGTAASDWRVEIVKQKERRAGSKVHAMTTVFRLRHVGLQCLLRVGGRRLPTWGWSQAEVTCLPTADGKRKISTDDVLWYVEHNVNERVPKDDMSRHVSSNFFVDMIQLNIEMGKTNNALWPDVNKYNVLESGPLSWPFLIYPMRLVGWGDASVKYYEIGNPLLWWASAVVCLLYPLRLLWWALQMQRRCSRWRSLGAFLRFWDDSRFLWGGWALHYVPFLFMGRVTYVHHYLPSLYFALLLLAFELDHFFRGWRRGRYLRVAALAAGAVAFVVFLYFAPFTYGWDRPAKELAGRRWLSTWNIFEDFYAM</sequence>
<organism evidence="1 2">
    <name type="scientific">Coemansia nantahalensis</name>
    <dbReference type="NCBI Taxonomy" id="2789366"/>
    <lineage>
        <taxon>Eukaryota</taxon>
        <taxon>Fungi</taxon>
        <taxon>Fungi incertae sedis</taxon>
        <taxon>Zoopagomycota</taxon>
        <taxon>Kickxellomycotina</taxon>
        <taxon>Kickxellomycetes</taxon>
        <taxon>Kickxellales</taxon>
        <taxon>Kickxellaceae</taxon>
        <taxon>Coemansia</taxon>
    </lineage>
</organism>
<dbReference type="EMBL" id="JANBUJ010001024">
    <property type="protein sequence ID" value="KAJ2769060.1"/>
    <property type="molecule type" value="Genomic_DNA"/>
</dbReference>
<reference evidence="1" key="1">
    <citation type="submission" date="2022-07" db="EMBL/GenBank/DDBJ databases">
        <title>Phylogenomic reconstructions and comparative analyses of Kickxellomycotina fungi.</title>
        <authorList>
            <person name="Reynolds N.K."/>
            <person name="Stajich J.E."/>
            <person name="Barry K."/>
            <person name="Grigoriev I.V."/>
            <person name="Crous P."/>
            <person name="Smith M.E."/>
        </authorList>
    </citation>
    <scope>NUCLEOTIDE SEQUENCE</scope>
    <source>
        <strain evidence="1">CBS 109366</strain>
    </source>
</reference>
<keyword evidence="1" id="KW-0808">Transferase</keyword>
<keyword evidence="1" id="KW-0328">Glycosyltransferase</keyword>